<dbReference type="PANTHER" id="PTHR30346:SF28">
    <property type="entry name" value="HTH-TYPE TRANSCRIPTIONAL REGULATOR CYNR"/>
    <property type="match status" value="1"/>
</dbReference>
<dbReference type="InterPro" id="IPR005119">
    <property type="entry name" value="LysR_subst-bd"/>
</dbReference>
<evidence type="ECO:0000256" key="2">
    <source>
        <dbReference type="ARBA" id="ARBA00023015"/>
    </source>
</evidence>
<evidence type="ECO:0000259" key="6">
    <source>
        <dbReference type="Pfam" id="PF03466"/>
    </source>
</evidence>
<evidence type="ECO:0000256" key="3">
    <source>
        <dbReference type="ARBA" id="ARBA00023125"/>
    </source>
</evidence>
<dbReference type="STRING" id="1346791.M529_11695"/>
<keyword evidence="3" id="KW-0238">DNA-binding</keyword>
<dbReference type="PATRIC" id="fig|1346791.3.peg.2250"/>
<sequence length="299" mass="32504">MTTPSLRQLDIFAQLAASGNMVRCAVGLGLSEEQVRRDIRSLEMRLGYRLFAEEGDDVRLTAAGRRTAEALTLLDMDEPPAPPSPREERLAPTAPARKAIMLAAPAPVFGHLQEALAAFEEANDDIAITLDLTVQTAEEASTALRRNRADIAYFYTLGEPPFPSRYAWSEQISLYAGADHPVARLDSVSRRDLAITPRLAMDRSNGLRRIIDAALEQGGLDAPPPVLETDTLFDIVDALRNGAGTFAAFGPMGRDLGRMAGVRRLALDSPFPPVTVRQAMRPGLEDDAPAHALADYLFL</sequence>
<comment type="caution">
    <text evidence="7">The sequence shown here is derived from an EMBL/GenBank/DDBJ whole genome shotgun (WGS) entry which is preliminary data.</text>
</comment>
<dbReference type="GO" id="GO:0003700">
    <property type="term" value="F:DNA-binding transcription factor activity"/>
    <property type="evidence" value="ECO:0007669"/>
    <property type="project" value="InterPro"/>
</dbReference>
<dbReference type="OrthoDB" id="464481at2"/>
<protein>
    <recommendedName>
        <fullName evidence="9">HTH lysR-type domain-containing protein</fullName>
    </recommendedName>
</protein>
<proteinExistence type="inferred from homology"/>
<evidence type="ECO:0000313" key="7">
    <source>
        <dbReference type="EMBL" id="EQB32001.1"/>
    </source>
</evidence>
<evidence type="ECO:0000313" key="8">
    <source>
        <dbReference type="Proteomes" id="UP000015523"/>
    </source>
</evidence>
<dbReference type="InterPro" id="IPR036388">
    <property type="entry name" value="WH-like_DNA-bd_sf"/>
</dbReference>
<reference evidence="7 8" key="1">
    <citation type="journal article" date="2013" name="Genome Announc.">
        <title>Draft Genome Sequence of Sphingobium ummariense Strain RL-3, a Hexachlorocyclohexane-Degrading Bacterium.</title>
        <authorList>
            <person name="Kohli P."/>
            <person name="Dua A."/>
            <person name="Sangwan N."/>
            <person name="Oldach P."/>
            <person name="Khurana J.P."/>
            <person name="Lal R."/>
        </authorList>
    </citation>
    <scope>NUCLEOTIDE SEQUENCE [LARGE SCALE GENOMIC DNA]</scope>
    <source>
        <strain evidence="7 8">RL-3</strain>
    </source>
</reference>
<keyword evidence="2" id="KW-0805">Transcription regulation</keyword>
<gene>
    <name evidence="7" type="ORF">M529_11695</name>
</gene>
<dbReference type="Pfam" id="PF03466">
    <property type="entry name" value="LysR_substrate"/>
    <property type="match status" value="1"/>
</dbReference>
<dbReference type="SUPFAM" id="SSF46785">
    <property type="entry name" value="Winged helix' DNA-binding domain"/>
    <property type="match status" value="1"/>
</dbReference>
<dbReference type="Gene3D" id="3.40.190.290">
    <property type="match status" value="1"/>
</dbReference>
<dbReference type="SUPFAM" id="SSF53850">
    <property type="entry name" value="Periplasmic binding protein-like II"/>
    <property type="match status" value="1"/>
</dbReference>
<dbReference type="Pfam" id="PF00126">
    <property type="entry name" value="HTH_1"/>
    <property type="match status" value="1"/>
</dbReference>
<keyword evidence="8" id="KW-1185">Reference proteome</keyword>
<dbReference type="Proteomes" id="UP000015523">
    <property type="component" value="Unassembled WGS sequence"/>
</dbReference>
<accession>T0J216</accession>
<dbReference type="GO" id="GO:0032993">
    <property type="term" value="C:protein-DNA complex"/>
    <property type="evidence" value="ECO:0007669"/>
    <property type="project" value="TreeGrafter"/>
</dbReference>
<name>T0J216_9SPHN</name>
<dbReference type="Gene3D" id="1.10.10.10">
    <property type="entry name" value="Winged helix-like DNA-binding domain superfamily/Winged helix DNA-binding domain"/>
    <property type="match status" value="1"/>
</dbReference>
<dbReference type="EMBL" id="AUWY01000080">
    <property type="protein sequence ID" value="EQB32001.1"/>
    <property type="molecule type" value="Genomic_DNA"/>
</dbReference>
<feature type="domain" description="LysR substrate-binding" evidence="6">
    <location>
        <begin position="103"/>
        <end position="297"/>
    </location>
</feature>
<organism evidence="7 8">
    <name type="scientific">Sphingobium ummariense RL-3</name>
    <dbReference type="NCBI Taxonomy" id="1346791"/>
    <lineage>
        <taxon>Bacteria</taxon>
        <taxon>Pseudomonadati</taxon>
        <taxon>Pseudomonadota</taxon>
        <taxon>Alphaproteobacteria</taxon>
        <taxon>Sphingomonadales</taxon>
        <taxon>Sphingomonadaceae</taxon>
        <taxon>Sphingobium</taxon>
    </lineage>
</organism>
<feature type="domain" description="HTH lysR-type" evidence="5">
    <location>
        <begin position="6"/>
        <end position="65"/>
    </location>
</feature>
<dbReference type="PANTHER" id="PTHR30346">
    <property type="entry name" value="TRANSCRIPTIONAL DUAL REGULATOR HCAR-RELATED"/>
    <property type="match status" value="1"/>
</dbReference>
<dbReference type="InterPro" id="IPR000847">
    <property type="entry name" value="LysR_HTH_N"/>
</dbReference>
<keyword evidence="4" id="KW-0804">Transcription</keyword>
<evidence type="ECO:0000256" key="4">
    <source>
        <dbReference type="ARBA" id="ARBA00023163"/>
    </source>
</evidence>
<dbReference type="CDD" id="cd05466">
    <property type="entry name" value="PBP2_LTTR_substrate"/>
    <property type="match status" value="1"/>
</dbReference>
<evidence type="ECO:0000259" key="5">
    <source>
        <dbReference type="Pfam" id="PF00126"/>
    </source>
</evidence>
<evidence type="ECO:0008006" key="9">
    <source>
        <dbReference type="Google" id="ProtNLM"/>
    </source>
</evidence>
<dbReference type="GO" id="GO:0003677">
    <property type="term" value="F:DNA binding"/>
    <property type="evidence" value="ECO:0007669"/>
    <property type="project" value="UniProtKB-KW"/>
</dbReference>
<dbReference type="eggNOG" id="COG0583">
    <property type="taxonomic scope" value="Bacteria"/>
</dbReference>
<dbReference type="InterPro" id="IPR036390">
    <property type="entry name" value="WH_DNA-bd_sf"/>
</dbReference>
<dbReference type="AlphaFoldDB" id="T0J216"/>
<comment type="similarity">
    <text evidence="1">Belongs to the LysR transcriptional regulatory family.</text>
</comment>
<evidence type="ECO:0000256" key="1">
    <source>
        <dbReference type="ARBA" id="ARBA00009437"/>
    </source>
</evidence>
<dbReference type="RefSeq" id="WP_021318138.1">
    <property type="nucleotide sequence ID" value="NZ_AUWY01000080.1"/>
</dbReference>